<sequence length="204" mass="24048">MNKVLDDIRIKIGKRYQKYSTEYYLLKKFHFLLLKKYNDIPFNKARYNKKLKRYIDYHQLLEIILGIDNELTEAYNLKEQYIAFNHYATSENCREWLSRIIQEYAASGIAGFISLSGTLINWFDEICASFDLVDGQRISNGPVEGINSRIDKILSNACGYQNFARMRNRLMYSLNKSSNPSSYAIDETIKREGKKRESYKKKNQ</sequence>
<accession>A0ABR7KDR9</accession>
<reference evidence="2 3" key="1">
    <citation type="submission" date="2020-08" db="EMBL/GenBank/DDBJ databases">
        <authorList>
            <person name="Liu C."/>
            <person name="Sun Q."/>
        </authorList>
    </citation>
    <scope>NUCLEOTIDE SEQUENCE [LARGE SCALE GENOMIC DNA]</scope>
    <source>
        <strain evidence="2 3">NSJ-22</strain>
    </source>
</reference>
<keyword evidence="3" id="KW-1185">Reference proteome</keyword>
<evidence type="ECO:0000313" key="3">
    <source>
        <dbReference type="Proteomes" id="UP000603474"/>
    </source>
</evidence>
<dbReference type="InterPro" id="IPR002560">
    <property type="entry name" value="Transposase_DDE"/>
</dbReference>
<dbReference type="Pfam" id="PF01610">
    <property type="entry name" value="DDE_Tnp_ISL3"/>
    <property type="match status" value="1"/>
</dbReference>
<dbReference type="Proteomes" id="UP000603474">
    <property type="component" value="Unassembled WGS sequence"/>
</dbReference>
<comment type="caution">
    <text evidence="2">The sequence shown here is derived from an EMBL/GenBank/DDBJ whole genome shotgun (WGS) entry which is preliminary data.</text>
</comment>
<name>A0ABR7KDR9_9FIRM</name>
<feature type="domain" description="Transposase IS204/IS1001/IS1096/IS1165 DDE" evidence="1">
    <location>
        <begin position="1"/>
        <end position="169"/>
    </location>
</feature>
<dbReference type="PANTHER" id="PTHR33498">
    <property type="entry name" value="TRANSPOSASE FOR INSERTION SEQUENCE ELEMENT IS1557"/>
    <property type="match status" value="1"/>
</dbReference>
<dbReference type="PANTHER" id="PTHR33498:SF1">
    <property type="entry name" value="TRANSPOSASE FOR INSERTION SEQUENCE ELEMENT IS1557"/>
    <property type="match status" value="1"/>
</dbReference>
<gene>
    <name evidence="2" type="ORF">H8909_11535</name>
</gene>
<evidence type="ECO:0000313" key="2">
    <source>
        <dbReference type="EMBL" id="MBC6010850.1"/>
    </source>
</evidence>
<organism evidence="2 3">
    <name type="scientific">Catenibacterium faecis</name>
    <dbReference type="NCBI Taxonomy" id="2764323"/>
    <lineage>
        <taxon>Bacteria</taxon>
        <taxon>Bacillati</taxon>
        <taxon>Bacillota</taxon>
        <taxon>Erysipelotrichia</taxon>
        <taxon>Erysipelotrichales</taxon>
        <taxon>Coprobacillaceae</taxon>
        <taxon>Catenibacterium</taxon>
    </lineage>
</organism>
<dbReference type="RefSeq" id="WP_187012941.1">
    <property type="nucleotide sequence ID" value="NZ_JACRWG010000068.1"/>
</dbReference>
<protein>
    <submittedName>
        <fullName evidence="2">Transposase</fullName>
    </submittedName>
</protein>
<evidence type="ECO:0000259" key="1">
    <source>
        <dbReference type="Pfam" id="PF01610"/>
    </source>
</evidence>
<dbReference type="EMBL" id="JACRWG010000068">
    <property type="protein sequence ID" value="MBC6010850.1"/>
    <property type="molecule type" value="Genomic_DNA"/>
</dbReference>
<proteinExistence type="predicted"/>
<dbReference type="InterPro" id="IPR047951">
    <property type="entry name" value="Transpos_ISL3"/>
</dbReference>